<reference evidence="2" key="1">
    <citation type="submission" date="2016-01" db="EMBL/GenBank/DDBJ databases">
        <authorList>
            <person name="Regsiter A."/>
            <person name="william w."/>
        </authorList>
    </citation>
    <scope>NUCLEOTIDE SEQUENCE</scope>
    <source>
        <strain evidence="2">NCPPB 1641</strain>
    </source>
</reference>
<dbReference type="Proteomes" id="UP000192140">
    <property type="component" value="Unassembled WGS sequence"/>
</dbReference>
<feature type="transmembrane region" description="Helical" evidence="1">
    <location>
        <begin position="351"/>
        <end position="370"/>
    </location>
</feature>
<gene>
    <name evidence="2" type="ORF">AGR7A_pAt20292</name>
</gene>
<evidence type="ECO:0000313" key="2">
    <source>
        <dbReference type="EMBL" id="CVI63590.1"/>
    </source>
</evidence>
<evidence type="ECO:0000313" key="3">
    <source>
        <dbReference type="Proteomes" id="UP000192140"/>
    </source>
</evidence>
<feature type="transmembrane region" description="Helical" evidence="1">
    <location>
        <begin position="322"/>
        <end position="345"/>
    </location>
</feature>
<feature type="transmembrane region" description="Helical" evidence="1">
    <location>
        <begin position="230"/>
        <end position="248"/>
    </location>
</feature>
<keyword evidence="1" id="KW-0812">Transmembrane</keyword>
<proteinExistence type="predicted"/>
<keyword evidence="1" id="KW-1133">Transmembrane helix</keyword>
<feature type="transmembrane region" description="Helical" evidence="1">
    <location>
        <begin position="205"/>
        <end position="224"/>
    </location>
</feature>
<dbReference type="AlphaFoldDB" id="A0A1S7U9J1"/>
<evidence type="ECO:0000256" key="1">
    <source>
        <dbReference type="SAM" id="Phobius"/>
    </source>
</evidence>
<keyword evidence="3" id="KW-1185">Reference proteome</keyword>
<feature type="transmembrane region" description="Helical" evidence="1">
    <location>
        <begin position="174"/>
        <end position="193"/>
    </location>
</feature>
<accession>A0A1S7U9J1</accession>
<keyword evidence="1" id="KW-0472">Membrane</keyword>
<comment type="caution">
    <text evidence="2">The sequence shown here is derived from an EMBL/GenBank/DDBJ whole genome shotgun (WGS) entry which is preliminary data.</text>
</comment>
<name>A0A1S7U9J1_9HYPH</name>
<organism evidence="2 3">
    <name type="scientific">Agrobacterium deltaense NCPPB 1641</name>
    <dbReference type="NCBI Taxonomy" id="1183425"/>
    <lineage>
        <taxon>Bacteria</taxon>
        <taxon>Pseudomonadati</taxon>
        <taxon>Pseudomonadota</taxon>
        <taxon>Alphaproteobacteria</taxon>
        <taxon>Hyphomicrobiales</taxon>
        <taxon>Rhizobiaceae</taxon>
        <taxon>Rhizobium/Agrobacterium group</taxon>
        <taxon>Agrobacterium</taxon>
    </lineage>
</organism>
<sequence>MLSLRWVLTPSETASRIPHISKAGSAPWPAQQPQRTCVLISTAIAEAGLNRVGAGDVVGSAGSFAPIAFSRPFNKYRPSPIRQSISIILLLLRRSQEPHGLSPTWNKISTFEKTMDQFVILAFLIKMAISAFVVVIAAAAVERSGPFVGAMITTLPLSAGPAFAFLALDHGSAFLASAAMSSLAGTAATAIFITVYCRLAKQPKLLLNLVPALLAWGVIAWSISLVPTNPVILVAVNITAFAAAFILTRDFRRGSEINLASKRWWDVPVRSCGVMALVGLVLLAGHLFGSKVSGVLALAPIVMTSLVVILQRRLSSRAAAQMLAHALPGMAGFSVATVVLGFSAVPFGAPVALLFLLLLSVVWNLTLVTLRHTF</sequence>
<feature type="transmembrane region" description="Helical" evidence="1">
    <location>
        <begin position="118"/>
        <end position="140"/>
    </location>
</feature>
<feature type="transmembrane region" description="Helical" evidence="1">
    <location>
        <begin position="269"/>
        <end position="288"/>
    </location>
</feature>
<feature type="transmembrane region" description="Helical" evidence="1">
    <location>
        <begin position="294"/>
        <end position="310"/>
    </location>
</feature>
<protein>
    <submittedName>
        <fullName evidence="2">Uncharacterized protein</fullName>
    </submittedName>
</protein>
<dbReference type="EMBL" id="FCNP01000049">
    <property type="protein sequence ID" value="CVI63590.1"/>
    <property type="molecule type" value="Genomic_DNA"/>
</dbReference>
<feature type="transmembrane region" description="Helical" evidence="1">
    <location>
        <begin position="147"/>
        <end position="168"/>
    </location>
</feature>